<evidence type="ECO:0000313" key="2">
    <source>
        <dbReference type="Proteomes" id="UP000001699"/>
    </source>
</evidence>
<gene>
    <name evidence="1" type="ORF">AFUB_023240</name>
</gene>
<dbReference type="HOGENOM" id="CLU_1610354_0_0_1"/>
<organism evidence="1 2">
    <name type="scientific">Aspergillus fumigatus (strain CBS 144.89 / FGSC A1163 / CEA10)</name>
    <name type="common">Neosartorya fumigata</name>
    <dbReference type="NCBI Taxonomy" id="451804"/>
    <lineage>
        <taxon>Eukaryota</taxon>
        <taxon>Fungi</taxon>
        <taxon>Dikarya</taxon>
        <taxon>Ascomycota</taxon>
        <taxon>Pezizomycotina</taxon>
        <taxon>Eurotiomycetes</taxon>
        <taxon>Eurotiomycetidae</taxon>
        <taxon>Eurotiales</taxon>
        <taxon>Aspergillaceae</taxon>
        <taxon>Aspergillus</taxon>
        <taxon>Aspergillus subgen. Fumigati</taxon>
    </lineage>
</organism>
<evidence type="ECO:0000313" key="1">
    <source>
        <dbReference type="EMBL" id="EDP54268.1"/>
    </source>
</evidence>
<dbReference type="Proteomes" id="UP000001699">
    <property type="component" value="Unassembled WGS sequence"/>
</dbReference>
<proteinExistence type="predicted"/>
<dbReference type="AlphaFoldDB" id="B0XVY5"/>
<dbReference type="VEuPathDB" id="FungiDB:AFUB_023240"/>
<sequence>MTEHPMPVPTISDFLPPACIAGTGEGAILGLCLYTCSFGYCPINLCTCTKTGPLIQPPAQSKSAGMAAPSQPKKFDHLCDFTCCRGYRYWPPGTCILEAEQEIMEAIATSSYNISDFAAFNLTILVTVLTGEDGCNADQKRQIRLGWVESWKIMNYIYKGGQGWH</sequence>
<dbReference type="EMBL" id="DS499595">
    <property type="protein sequence ID" value="EDP54268.1"/>
    <property type="molecule type" value="Genomic_DNA"/>
</dbReference>
<reference evidence="1 2" key="1">
    <citation type="journal article" date="2008" name="PLoS Genet.">
        <title>Genomic islands in the pathogenic filamentous fungus Aspergillus fumigatus.</title>
        <authorList>
            <person name="Fedorova N.D."/>
            <person name="Khaldi N."/>
            <person name="Joardar V.S."/>
            <person name="Maiti R."/>
            <person name="Amedeo P."/>
            <person name="Anderson M.J."/>
            <person name="Crabtree J."/>
            <person name="Silva J.C."/>
            <person name="Badger J.H."/>
            <person name="Albarraq A."/>
            <person name="Angiuoli S."/>
            <person name="Bussey H."/>
            <person name="Bowyer P."/>
            <person name="Cotty P.J."/>
            <person name="Dyer P.S."/>
            <person name="Egan A."/>
            <person name="Galens K."/>
            <person name="Fraser-Liggett C.M."/>
            <person name="Haas B.J."/>
            <person name="Inman J.M."/>
            <person name="Kent R."/>
            <person name="Lemieux S."/>
            <person name="Malavazi I."/>
            <person name="Orvis J."/>
            <person name="Roemer T."/>
            <person name="Ronning C.M."/>
            <person name="Sundaram J.P."/>
            <person name="Sutton G."/>
            <person name="Turner G."/>
            <person name="Venter J.C."/>
            <person name="White O.R."/>
            <person name="Whitty B.R."/>
            <person name="Youngman P."/>
            <person name="Wolfe K.H."/>
            <person name="Goldman G.H."/>
            <person name="Wortman J.R."/>
            <person name="Jiang B."/>
            <person name="Denning D.W."/>
            <person name="Nierman W.C."/>
        </authorList>
    </citation>
    <scope>NUCLEOTIDE SEQUENCE [LARGE SCALE GENOMIC DNA]</scope>
    <source>
        <strain evidence="2">CBS 144.89 / FGSC A1163 / CEA10</strain>
    </source>
</reference>
<protein>
    <submittedName>
        <fullName evidence="1">Alpha-1,3-glucanase/mutanase, putative</fullName>
    </submittedName>
</protein>
<name>B0XVY5_ASPFC</name>
<keyword evidence="2" id="KW-1185">Reference proteome</keyword>
<accession>B0XVY5</accession>